<dbReference type="AlphaFoldDB" id="A0A544UQC6"/>
<dbReference type="RefSeq" id="WP_142508122.1">
    <property type="nucleotide sequence ID" value="NZ_SADV01000004.1"/>
</dbReference>
<proteinExistence type="predicted"/>
<name>A0A544UQC6_LYSSH</name>
<dbReference type="OrthoDB" id="2529253at2"/>
<reference evidence="1 2" key="1">
    <citation type="submission" date="2018-03" db="EMBL/GenBank/DDBJ databases">
        <title>Aerobic endospore-forming bacteria genome sequencing and assembly.</title>
        <authorList>
            <person name="Cavalcante D.A."/>
            <person name="Driks A."/>
            <person name="Putonti C."/>
            <person name="De-Souza M.T."/>
        </authorList>
    </citation>
    <scope>NUCLEOTIDE SEQUENCE [LARGE SCALE GENOMIC DNA]</scope>
    <source>
        <strain evidence="1 2">SDF0037</strain>
    </source>
</reference>
<protein>
    <recommendedName>
        <fullName evidence="3">Class I SAM-dependent methyltransferase</fullName>
    </recommendedName>
</protein>
<gene>
    <name evidence="1" type="ORF">C7Y47_07065</name>
</gene>
<sequence length="331" mass="38125">MDNANQNKPILYAVFENDIQLPILDITHPLFNASIDEQAYHLSCLKSAKSIESLKKMPGFIRNIFVKMSNVDNSYLSGMRTLLYKLGPDLTKEIKLGFRDKWAVKQTSFMGLRIRLRDLCRRQSEILLPQLKQFPERNLCFFNIAGGAATDSINTLILIQESEPELLKERKIEINILDIDTYGPNFAKRCIDVLKKPGERFQDLDITLNIIHYDWSQPEALLKMCLERFDWIQLCSSEGGLFEYGSDSDIIENLNHFFTNSPEDARVTGSLIFDRAHVNPGYLGFTEFVGVQIQYLGLEGLQRILSQTSWVLEESHEIDTIYLLFSLKKRD</sequence>
<accession>A0A544UQC6</accession>
<evidence type="ECO:0000313" key="2">
    <source>
        <dbReference type="Proteomes" id="UP000317944"/>
    </source>
</evidence>
<comment type="caution">
    <text evidence="1">The sequence shown here is derived from an EMBL/GenBank/DDBJ whole genome shotgun (WGS) entry which is preliminary data.</text>
</comment>
<evidence type="ECO:0000313" key="1">
    <source>
        <dbReference type="EMBL" id="TQR36034.1"/>
    </source>
</evidence>
<dbReference type="EMBL" id="SADV01000004">
    <property type="protein sequence ID" value="TQR36034.1"/>
    <property type="molecule type" value="Genomic_DNA"/>
</dbReference>
<organism evidence="1 2">
    <name type="scientific">Lysinibacillus sphaericus</name>
    <name type="common">Bacillus sphaericus</name>
    <dbReference type="NCBI Taxonomy" id="1421"/>
    <lineage>
        <taxon>Bacteria</taxon>
        <taxon>Bacillati</taxon>
        <taxon>Bacillota</taxon>
        <taxon>Bacilli</taxon>
        <taxon>Bacillales</taxon>
        <taxon>Bacillaceae</taxon>
        <taxon>Lysinibacillus</taxon>
    </lineage>
</organism>
<dbReference type="Proteomes" id="UP000317944">
    <property type="component" value="Unassembled WGS sequence"/>
</dbReference>
<evidence type="ECO:0008006" key="3">
    <source>
        <dbReference type="Google" id="ProtNLM"/>
    </source>
</evidence>